<proteinExistence type="predicted"/>
<evidence type="ECO:0000313" key="2">
    <source>
        <dbReference type="EMBL" id="CDP37982.1"/>
    </source>
</evidence>
<dbReference type="CDD" id="cd05154">
    <property type="entry name" value="ACAD10_11_N-like"/>
    <property type="match status" value="1"/>
</dbReference>
<dbReference type="SUPFAM" id="SSF56112">
    <property type="entry name" value="Protein kinase-like (PK-like)"/>
    <property type="match status" value="1"/>
</dbReference>
<accession>A0A060TGK2</accession>
<dbReference type="PANTHER" id="PTHR47829">
    <property type="entry name" value="HYDROLASE, PUTATIVE (AFU_ORTHOLOGUE AFUA_1G12880)-RELATED"/>
    <property type="match status" value="1"/>
</dbReference>
<dbReference type="Gene3D" id="3.30.200.20">
    <property type="entry name" value="Phosphorylase Kinase, domain 1"/>
    <property type="match status" value="1"/>
</dbReference>
<reference evidence="2" key="1">
    <citation type="submission" date="2014-02" db="EMBL/GenBank/DDBJ databases">
        <authorList>
            <person name="Genoscope - CEA"/>
        </authorList>
    </citation>
    <scope>NUCLEOTIDE SEQUENCE</scope>
    <source>
        <strain evidence="2">LS3</strain>
    </source>
</reference>
<feature type="domain" description="Aminoglycoside phosphotransferase" evidence="1">
    <location>
        <begin position="47"/>
        <end position="289"/>
    </location>
</feature>
<name>A0A060TGK2_BLAAD</name>
<evidence type="ECO:0000259" key="1">
    <source>
        <dbReference type="Pfam" id="PF01636"/>
    </source>
</evidence>
<dbReference type="InterPro" id="IPR052898">
    <property type="entry name" value="ACAD10-like"/>
</dbReference>
<dbReference type="InterPro" id="IPR011009">
    <property type="entry name" value="Kinase-like_dom_sf"/>
</dbReference>
<dbReference type="AlphaFoldDB" id="A0A060TGK2"/>
<dbReference type="PANTHER" id="PTHR47829:SF3">
    <property type="entry name" value="AMINOGLYCOSIDE PHOSPHOTRANSFERASE DOMAIN-CONTAINING PROTEIN"/>
    <property type="match status" value="1"/>
</dbReference>
<dbReference type="InterPro" id="IPR002575">
    <property type="entry name" value="Aminoglycoside_PTrfase"/>
</dbReference>
<dbReference type="Gene3D" id="3.90.1200.10">
    <property type="match status" value="1"/>
</dbReference>
<dbReference type="InterPro" id="IPR041726">
    <property type="entry name" value="ACAD10_11_N"/>
</dbReference>
<organism evidence="2">
    <name type="scientific">Blastobotrys adeninivorans</name>
    <name type="common">Yeast</name>
    <name type="synonym">Arxula adeninivorans</name>
    <dbReference type="NCBI Taxonomy" id="409370"/>
    <lineage>
        <taxon>Eukaryota</taxon>
        <taxon>Fungi</taxon>
        <taxon>Dikarya</taxon>
        <taxon>Ascomycota</taxon>
        <taxon>Saccharomycotina</taxon>
        <taxon>Dipodascomycetes</taxon>
        <taxon>Dipodascales</taxon>
        <taxon>Trichomonascaceae</taxon>
        <taxon>Blastobotrys</taxon>
    </lineage>
</organism>
<dbReference type="EMBL" id="HG937694">
    <property type="protein sequence ID" value="CDP37982.1"/>
    <property type="molecule type" value="Genomic_DNA"/>
</dbReference>
<protein>
    <submittedName>
        <fullName evidence="2">ARAD1D24134p</fullName>
    </submittedName>
</protein>
<sequence>MSLKKDRQERVDTEADLGEVRHKVDVDTLTQYLTSKLPQDFEAPLQLKQFGFGQSNPSYQIKDAKGRKYVLRKQPQGKLVSKTAHRVDREFYMLKSLGAHTSVPVPRVLDLCQDKKIIGTDFYIMDFVEGRIFHDPAFPGLPTQQRQELWGAAIKALSSLHQVDPTKIDLPQTFLRNLSSHYPRQTVTLAKVEAAQADVVVTTDDSPMPKGKPVGHIPNFETIVQWMKKNMPPERVSIVHGDYKIDNVIFHPTENRVVAILDWELCTIGHPLADLGNLFMPYFLPSGDQDELAKCPTLDQHFDLYQSLNGWDPRPFWTFAKVYAHFRLSVISHGIAARAAVGQASSARANEYASLFTSLSDFAMSEINSTANSSKL</sequence>
<reference evidence="2" key="2">
    <citation type="submission" date="2014-06" db="EMBL/GenBank/DDBJ databases">
        <title>The complete genome of Blastobotrys (Arxula) adeninivorans LS3 - a yeast of biotechnological interest.</title>
        <authorList>
            <person name="Kunze G."/>
            <person name="Gaillardin C."/>
            <person name="Czernicka M."/>
            <person name="Durrens P."/>
            <person name="Martin T."/>
            <person name="Boer E."/>
            <person name="Gabaldon T."/>
            <person name="Cruz J."/>
            <person name="Talla E."/>
            <person name="Marck C."/>
            <person name="Goffeau A."/>
            <person name="Barbe V."/>
            <person name="Baret P."/>
            <person name="Baronian K."/>
            <person name="Beier S."/>
            <person name="Bleykasten C."/>
            <person name="Bode R."/>
            <person name="Casaregola S."/>
            <person name="Despons L."/>
            <person name="Fairhead C."/>
            <person name="Giersberg M."/>
            <person name="Gierski P."/>
            <person name="Hahnel U."/>
            <person name="Hartmann A."/>
            <person name="Jankowska D."/>
            <person name="Jubin C."/>
            <person name="Jung P."/>
            <person name="Lafontaine I."/>
            <person name="Leh-Louis V."/>
            <person name="Lemaire M."/>
            <person name="Marcet-Houben M."/>
            <person name="Mascher M."/>
            <person name="Morel G."/>
            <person name="Richard G.-F."/>
            <person name="Riechen J."/>
            <person name="Sacerdot C."/>
            <person name="Sarkar A."/>
            <person name="Savel G."/>
            <person name="Schacherer J."/>
            <person name="Sherman D."/>
            <person name="Straub M.-L."/>
            <person name="Stein N."/>
            <person name="Thierry A."/>
            <person name="Trautwein-Schult A."/>
            <person name="Westhof E."/>
            <person name="Worch S."/>
            <person name="Dujon B."/>
            <person name="Souciet J.-L."/>
            <person name="Wincker P."/>
            <person name="Scholz U."/>
            <person name="Neuveglise N."/>
        </authorList>
    </citation>
    <scope>NUCLEOTIDE SEQUENCE</scope>
    <source>
        <strain evidence="2">LS3</strain>
    </source>
</reference>
<dbReference type="PhylomeDB" id="A0A060TGK2"/>
<dbReference type="Pfam" id="PF01636">
    <property type="entry name" value="APH"/>
    <property type="match status" value="1"/>
</dbReference>
<gene>
    <name evidence="2" type="ORF">GNLVRS02_ARAD1D24134g</name>
</gene>